<evidence type="ECO:0000256" key="9">
    <source>
        <dbReference type="ARBA" id="ARBA00022722"/>
    </source>
</evidence>
<keyword evidence="14" id="KW-0805">Transcription regulation</keyword>
<dbReference type="GO" id="GO:0046872">
    <property type="term" value="F:metal ion binding"/>
    <property type="evidence" value="ECO:0007669"/>
    <property type="project" value="UniProtKB-KW"/>
</dbReference>
<evidence type="ECO:0000256" key="6">
    <source>
        <dbReference type="ARBA" id="ARBA00011757"/>
    </source>
</evidence>
<comment type="function">
    <text evidence="17">Ubiquitous transcription factor required for a diverse set of processes. It is a component of the CCR4 complex involved in the control of gene expression.</text>
</comment>
<dbReference type="GO" id="GO:0005737">
    <property type="term" value="C:cytoplasm"/>
    <property type="evidence" value="ECO:0007669"/>
    <property type="project" value="UniProtKB-SubCell"/>
</dbReference>
<gene>
    <name evidence="18" type="ORF">OLC1_LOCUS8979</name>
</gene>
<evidence type="ECO:0000256" key="11">
    <source>
        <dbReference type="ARBA" id="ARBA00022801"/>
    </source>
</evidence>
<dbReference type="GO" id="GO:0005634">
    <property type="term" value="C:nucleus"/>
    <property type="evidence" value="ECO:0007669"/>
    <property type="project" value="UniProtKB-SubCell"/>
</dbReference>
<evidence type="ECO:0000256" key="14">
    <source>
        <dbReference type="ARBA" id="ARBA00023015"/>
    </source>
</evidence>
<dbReference type="InterPro" id="IPR039637">
    <property type="entry name" value="CNOT7/CNOT8/Pop2"/>
</dbReference>
<proteinExistence type="inferred from homology"/>
<evidence type="ECO:0000256" key="8">
    <source>
        <dbReference type="ARBA" id="ARBA00022490"/>
    </source>
</evidence>
<evidence type="ECO:0000313" key="19">
    <source>
        <dbReference type="Proteomes" id="UP001161247"/>
    </source>
</evidence>
<keyword evidence="11" id="KW-0378">Hydrolase</keyword>
<evidence type="ECO:0000256" key="3">
    <source>
        <dbReference type="ARBA" id="ARBA00004123"/>
    </source>
</evidence>
<dbReference type="InterPro" id="IPR006941">
    <property type="entry name" value="RNase_CAF1"/>
</dbReference>
<dbReference type="GO" id="GO:0004535">
    <property type="term" value="F:poly(A)-specific ribonuclease activity"/>
    <property type="evidence" value="ECO:0007669"/>
    <property type="project" value="UniProtKB-EC"/>
</dbReference>
<evidence type="ECO:0000256" key="13">
    <source>
        <dbReference type="ARBA" id="ARBA00022884"/>
    </source>
</evidence>
<organism evidence="18 19">
    <name type="scientific">Oldenlandia corymbosa var. corymbosa</name>
    <dbReference type="NCBI Taxonomy" id="529605"/>
    <lineage>
        <taxon>Eukaryota</taxon>
        <taxon>Viridiplantae</taxon>
        <taxon>Streptophyta</taxon>
        <taxon>Embryophyta</taxon>
        <taxon>Tracheophyta</taxon>
        <taxon>Spermatophyta</taxon>
        <taxon>Magnoliopsida</taxon>
        <taxon>eudicotyledons</taxon>
        <taxon>Gunneridae</taxon>
        <taxon>Pentapetalae</taxon>
        <taxon>asterids</taxon>
        <taxon>lamiids</taxon>
        <taxon>Gentianales</taxon>
        <taxon>Rubiaceae</taxon>
        <taxon>Rubioideae</taxon>
        <taxon>Spermacoceae</taxon>
        <taxon>Hedyotis-Oldenlandia complex</taxon>
        <taxon>Oldenlandia</taxon>
    </lineage>
</organism>
<dbReference type="InterPro" id="IPR036397">
    <property type="entry name" value="RNaseH_sf"/>
</dbReference>
<evidence type="ECO:0000256" key="17">
    <source>
        <dbReference type="ARBA" id="ARBA00025148"/>
    </source>
</evidence>
<evidence type="ECO:0000313" key="18">
    <source>
        <dbReference type="EMBL" id="CAI9098864.1"/>
    </source>
</evidence>
<dbReference type="Pfam" id="PF04857">
    <property type="entry name" value="CAF1"/>
    <property type="match status" value="1"/>
</dbReference>
<evidence type="ECO:0000256" key="7">
    <source>
        <dbReference type="ARBA" id="ARBA00012161"/>
    </source>
</evidence>
<evidence type="ECO:0000256" key="12">
    <source>
        <dbReference type="ARBA" id="ARBA00022839"/>
    </source>
</evidence>
<evidence type="ECO:0000256" key="15">
    <source>
        <dbReference type="ARBA" id="ARBA00023163"/>
    </source>
</evidence>
<comment type="similarity">
    <text evidence="5">Belongs to the CAF1 family.</text>
</comment>
<dbReference type="SUPFAM" id="SSF53098">
    <property type="entry name" value="Ribonuclease H-like"/>
    <property type="match status" value="1"/>
</dbReference>
<dbReference type="Proteomes" id="UP001161247">
    <property type="component" value="Chromosome 3"/>
</dbReference>
<protein>
    <recommendedName>
        <fullName evidence="7">poly(A)-specific ribonuclease</fullName>
        <ecNumber evidence="7">3.1.13.4</ecNumber>
    </recommendedName>
</protein>
<evidence type="ECO:0000256" key="10">
    <source>
        <dbReference type="ARBA" id="ARBA00022723"/>
    </source>
</evidence>
<dbReference type="GO" id="GO:0030014">
    <property type="term" value="C:CCR4-NOT complex"/>
    <property type="evidence" value="ECO:0007669"/>
    <property type="project" value="InterPro"/>
</dbReference>
<accession>A0AAV1CTC1</accession>
<keyword evidence="13" id="KW-0694">RNA-binding</keyword>
<comment type="catalytic activity">
    <reaction evidence="1">
        <text>Exonucleolytic cleavage of poly(A) to 5'-AMP.</text>
        <dbReference type="EC" id="3.1.13.4"/>
    </reaction>
</comment>
<dbReference type="Gene3D" id="3.30.420.10">
    <property type="entry name" value="Ribonuclease H-like superfamily/Ribonuclease H"/>
    <property type="match status" value="2"/>
</dbReference>
<dbReference type="PANTHER" id="PTHR10797">
    <property type="entry name" value="CCR4-NOT TRANSCRIPTION COMPLEX SUBUNIT"/>
    <property type="match status" value="1"/>
</dbReference>
<sequence>MVSKHANYHVREVHSFDLEKEFKRIRRIVDMYPYMAIDTEYPGVVIPLKKKYRETTKSERYASLKENVDILKLIQLGLTFLGGKGNLPSYRKKCKGCIWQFTFRDFNLDEDRVTWIVFHGSYDFGYLLKLLMGRQTLPNTRKDFPLLMPDTQEDFLRLLKIFFPTVYDVEHLLRFFPNLKGKLVEISERLGIVRIENSHQVGSDSFITTMAFTKLMAYKG</sequence>
<dbReference type="EC" id="3.1.13.4" evidence="7"/>
<evidence type="ECO:0000256" key="2">
    <source>
        <dbReference type="ARBA" id="ARBA00001968"/>
    </source>
</evidence>
<comment type="subcellular location">
    <subcellularLocation>
        <location evidence="4">Cytoplasm</location>
    </subcellularLocation>
    <subcellularLocation>
        <location evidence="3">Nucleus</location>
    </subcellularLocation>
</comment>
<keyword evidence="19" id="KW-1185">Reference proteome</keyword>
<keyword evidence="15" id="KW-0804">Transcription</keyword>
<evidence type="ECO:0000256" key="5">
    <source>
        <dbReference type="ARBA" id="ARBA00008372"/>
    </source>
</evidence>
<reference evidence="18" key="1">
    <citation type="submission" date="2023-03" db="EMBL/GenBank/DDBJ databases">
        <authorList>
            <person name="Julca I."/>
        </authorList>
    </citation>
    <scope>NUCLEOTIDE SEQUENCE</scope>
</reference>
<dbReference type="InterPro" id="IPR012337">
    <property type="entry name" value="RNaseH-like_sf"/>
</dbReference>
<dbReference type="EMBL" id="OX459120">
    <property type="protein sequence ID" value="CAI9098864.1"/>
    <property type="molecule type" value="Genomic_DNA"/>
</dbReference>
<dbReference type="GO" id="GO:0003723">
    <property type="term" value="F:RNA binding"/>
    <property type="evidence" value="ECO:0007669"/>
    <property type="project" value="UniProtKB-KW"/>
</dbReference>
<comment type="cofactor">
    <cofactor evidence="2">
        <name>a divalent metal cation</name>
        <dbReference type="ChEBI" id="CHEBI:60240"/>
    </cofactor>
</comment>
<keyword evidence="10" id="KW-0479">Metal-binding</keyword>
<keyword evidence="9" id="KW-0540">Nuclease</keyword>
<keyword evidence="16" id="KW-0539">Nucleus</keyword>
<evidence type="ECO:0000256" key="4">
    <source>
        <dbReference type="ARBA" id="ARBA00004496"/>
    </source>
</evidence>
<evidence type="ECO:0000256" key="1">
    <source>
        <dbReference type="ARBA" id="ARBA00001663"/>
    </source>
</evidence>
<comment type="subunit">
    <text evidence="6">Component of the CCR4-NOT complex, at least composed of CRR4 and CAF1 proteins.</text>
</comment>
<name>A0AAV1CTC1_OLDCO</name>
<keyword evidence="8" id="KW-0963">Cytoplasm</keyword>
<keyword evidence="12" id="KW-0269">Exonuclease</keyword>
<dbReference type="AlphaFoldDB" id="A0AAV1CTC1"/>
<evidence type="ECO:0000256" key="16">
    <source>
        <dbReference type="ARBA" id="ARBA00023242"/>
    </source>
</evidence>